<dbReference type="PANTHER" id="PTHR37984">
    <property type="entry name" value="PROTEIN CBG26694"/>
    <property type="match status" value="1"/>
</dbReference>
<keyword evidence="3" id="KW-0540">Nuclease</keyword>
<dbReference type="InterPro" id="IPR000477">
    <property type="entry name" value="RT_dom"/>
</dbReference>
<keyword evidence="8" id="KW-1185">Reference proteome</keyword>
<dbReference type="CDD" id="cd01647">
    <property type="entry name" value="RT_LTR"/>
    <property type="match status" value="1"/>
</dbReference>
<evidence type="ECO:0000256" key="5">
    <source>
        <dbReference type="ARBA" id="ARBA00022801"/>
    </source>
</evidence>
<dbReference type="Proteomes" id="UP000492821">
    <property type="component" value="Unassembled WGS sequence"/>
</dbReference>
<dbReference type="CDD" id="cd00303">
    <property type="entry name" value="retropepsin_like"/>
    <property type="match status" value="1"/>
</dbReference>
<reference evidence="8" key="1">
    <citation type="journal article" date="2013" name="Genetics">
        <title>The draft genome and transcriptome of Panagrellus redivivus are shaped by the harsh demands of a free-living lifestyle.</title>
        <authorList>
            <person name="Srinivasan J."/>
            <person name="Dillman A.R."/>
            <person name="Macchietto M.G."/>
            <person name="Heikkinen L."/>
            <person name="Lakso M."/>
            <person name="Fracchia K.M."/>
            <person name="Antoshechkin I."/>
            <person name="Mortazavi A."/>
            <person name="Wong G."/>
            <person name="Sternberg P.W."/>
        </authorList>
    </citation>
    <scope>NUCLEOTIDE SEQUENCE [LARGE SCALE GENOMIC DNA]</scope>
    <source>
        <strain evidence="8">MT8872</strain>
    </source>
</reference>
<evidence type="ECO:0000259" key="7">
    <source>
        <dbReference type="PROSITE" id="PS50878"/>
    </source>
</evidence>
<evidence type="ECO:0000313" key="9">
    <source>
        <dbReference type="WBParaSite" id="Pan_g14793.t1"/>
    </source>
</evidence>
<dbReference type="SUPFAM" id="SSF50630">
    <property type="entry name" value="Acid proteases"/>
    <property type="match status" value="1"/>
</dbReference>
<proteinExistence type="predicted"/>
<dbReference type="PROSITE" id="PS50878">
    <property type="entry name" value="RT_POL"/>
    <property type="match status" value="1"/>
</dbReference>
<dbReference type="Pfam" id="PF13650">
    <property type="entry name" value="Asp_protease_2"/>
    <property type="match status" value="1"/>
</dbReference>
<keyword evidence="2" id="KW-0548">Nucleotidyltransferase</keyword>
<dbReference type="AlphaFoldDB" id="A0A7E4ZSG0"/>
<dbReference type="InterPro" id="IPR050951">
    <property type="entry name" value="Retrovirus_Pol_polyprotein"/>
</dbReference>
<dbReference type="GO" id="GO:0016779">
    <property type="term" value="F:nucleotidyltransferase activity"/>
    <property type="evidence" value="ECO:0007669"/>
    <property type="project" value="UniProtKB-KW"/>
</dbReference>
<evidence type="ECO:0000313" key="8">
    <source>
        <dbReference type="Proteomes" id="UP000492821"/>
    </source>
</evidence>
<dbReference type="PANTHER" id="PTHR37984:SF5">
    <property type="entry name" value="PROTEIN NYNRIN-LIKE"/>
    <property type="match status" value="1"/>
</dbReference>
<evidence type="ECO:0000256" key="2">
    <source>
        <dbReference type="ARBA" id="ARBA00022695"/>
    </source>
</evidence>
<accession>A0A7E4ZSG0</accession>
<dbReference type="Pfam" id="PF00078">
    <property type="entry name" value="RVT_1"/>
    <property type="match status" value="1"/>
</dbReference>
<keyword evidence="4" id="KW-0255">Endonuclease</keyword>
<organism evidence="8 9">
    <name type="scientific">Panagrellus redivivus</name>
    <name type="common">Microworm</name>
    <dbReference type="NCBI Taxonomy" id="6233"/>
    <lineage>
        <taxon>Eukaryota</taxon>
        <taxon>Metazoa</taxon>
        <taxon>Ecdysozoa</taxon>
        <taxon>Nematoda</taxon>
        <taxon>Chromadorea</taxon>
        <taxon>Rhabditida</taxon>
        <taxon>Tylenchina</taxon>
        <taxon>Panagrolaimomorpha</taxon>
        <taxon>Panagrolaimoidea</taxon>
        <taxon>Panagrolaimidae</taxon>
        <taxon>Panagrellus</taxon>
    </lineage>
</organism>
<evidence type="ECO:0000256" key="1">
    <source>
        <dbReference type="ARBA" id="ARBA00022679"/>
    </source>
</evidence>
<keyword evidence="1" id="KW-0808">Transferase</keyword>
<dbReference type="SUPFAM" id="SSF56672">
    <property type="entry name" value="DNA/RNA polymerases"/>
    <property type="match status" value="1"/>
</dbReference>
<dbReference type="Gene3D" id="3.10.10.10">
    <property type="entry name" value="HIV Type 1 Reverse Transcriptase, subunit A, domain 1"/>
    <property type="match status" value="1"/>
</dbReference>
<dbReference type="GO" id="GO:0006508">
    <property type="term" value="P:proteolysis"/>
    <property type="evidence" value="ECO:0007669"/>
    <property type="project" value="InterPro"/>
</dbReference>
<dbReference type="InterPro" id="IPR043128">
    <property type="entry name" value="Rev_trsase/Diguanyl_cyclase"/>
</dbReference>
<feature type="domain" description="Peptidase A2" evidence="6">
    <location>
        <begin position="83"/>
        <end position="97"/>
    </location>
</feature>
<dbReference type="InterPro" id="IPR021109">
    <property type="entry name" value="Peptidase_aspartic_dom_sf"/>
</dbReference>
<dbReference type="Gene3D" id="3.30.70.270">
    <property type="match status" value="2"/>
</dbReference>
<evidence type="ECO:0000259" key="6">
    <source>
        <dbReference type="PROSITE" id="PS50175"/>
    </source>
</evidence>
<evidence type="ECO:0000256" key="3">
    <source>
        <dbReference type="ARBA" id="ARBA00022722"/>
    </source>
</evidence>
<reference evidence="9" key="2">
    <citation type="submission" date="2020-10" db="UniProtKB">
        <authorList>
            <consortium name="WormBaseParasite"/>
        </authorList>
    </citation>
    <scope>IDENTIFICATION</scope>
</reference>
<dbReference type="PROSITE" id="PS50175">
    <property type="entry name" value="ASP_PROT_RETROV"/>
    <property type="match status" value="1"/>
</dbReference>
<name>A0A7E4ZSG0_PANRE</name>
<dbReference type="InterPro" id="IPR043502">
    <property type="entry name" value="DNA/RNA_pol_sf"/>
</dbReference>
<dbReference type="InterPro" id="IPR001969">
    <property type="entry name" value="Aspartic_peptidase_AS"/>
</dbReference>
<sequence>MSADGHFDVGTLLITNWQRRLPSGDLPMTMPTRPDDADDETDAHYGCGTTRREVCAEIAPATGSEPTFGEPLRDEVDVGGKTVTALLDTGAATTVIRMDILIEILKNNTAAKGITRLTRQEAGLAAVNGDALNVKGWILMELRAKGANKTKAVVAIIEHMNHEMVIGMNILRYERQWWYRLQSLWKKAYKSKRPALFDATVDQTITVFGETSATMAIRTPIVHTLALIDSRVEQIESGIIKSRNGRAFVQVNNKDTKEITFRVGDTIGEVWPAEIVKDVAELDNADVIAGVESWDDTARRAELKARLNIQKSELSENLKAELEKKILDEYASVFAVYENEHGRTDLVTHTIDTHESAPIKIPNRPVPIPLKEKVWTAIKELIEAEVVEESLSPWSSPVVLAKKKDGELRICVDYRRLNSVTKKDAYPLPSQDSMMFQLKGMKIFSTMDFYSGYYQIPLDSESREKTAFSVLGRLYQFTVLPMGLTTSPACFLRLMEKVLGDLVGSSLFVYMDDILVYSTSEEEHVQVLEEVFRRLKDAGLRLKPSKCAFGRKQVAFLGHLITEEGIKIDADRVAAIQAIPQPKSVTEVRSFLGMAAYVRQFISNFSKRAAPLA</sequence>
<dbReference type="GO" id="GO:0004190">
    <property type="term" value="F:aspartic-type endopeptidase activity"/>
    <property type="evidence" value="ECO:0007669"/>
    <property type="project" value="InterPro"/>
</dbReference>
<evidence type="ECO:0000256" key="4">
    <source>
        <dbReference type="ARBA" id="ARBA00022759"/>
    </source>
</evidence>
<keyword evidence="5" id="KW-0378">Hydrolase</keyword>
<dbReference type="WBParaSite" id="Pan_g14793.t1">
    <property type="protein sequence ID" value="Pan_g14793.t1"/>
    <property type="gene ID" value="Pan_g14793"/>
</dbReference>
<dbReference type="Gene3D" id="2.40.70.10">
    <property type="entry name" value="Acid Proteases"/>
    <property type="match status" value="1"/>
</dbReference>
<feature type="domain" description="Reverse transcriptase" evidence="7">
    <location>
        <begin position="382"/>
        <end position="561"/>
    </location>
</feature>
<dbReference type="GO" id="GO:0004519">
    <property type="term" value="F:endonuclease activity"/>
    <property type="evidence" value="ECO:0007669"/>
    <property type="project" value="UniProtKB-KW"/>
</dbReference>
<dbReference type="InterPro" id="IPR001995">
    <property type="entry name" value="Peptidase_A2_cat"/>
</dbReference>
<protein>
    <submittedName>
        <fullName evidence="9">Reverse transcriptase domain-containing protein</fullName>
    </submittedName>
</protein>
<dbReference type="PROSITE" id="PS00141">
    <property type="entry name" value="ASP_PROTEASE"/>
    <property type="match status" value="1"/>
</dbReference>